<protein>
    <submittedName>
        <fullName evidence="10">DNA-binding response regulator</fullName>
    </submittedName>
</protein>
<dbReference type="SMART" id="SM00862">
    <property type="entry name" value="Trans_reg_C"/>
    <property type="match status" value="1"/>
</dbReference>
<dbReference type="InterPro" id="IPR011990">
    <property type="entry name" value="TPR-like_helical_dom_sf"/>
</dbReference>
<name>A0A8J4M388_9BACL</name>
<dbReference type="Gene3D" id="1.25.40.10">
    <property type="entry name" value="Tetratricopeptide repeat domain"/>
    <property type="match status" value="1"/>
</dbReference>
<evidence type="ECO:0000256" key="7">
    <source>
        <dbReference type="PROSITE-ProRule" id="PRU01091"/>
    </source>
</evidence>
<evidence type="ECO:0000256" key="3">
    <source>
        <dbReference type="ARBA" id="ARBA00023015"/>
    </source>
</evidence>
<gene>
    <name evidence="10" type="ORF">XYCOK13_34740</name>
</gene>
<dbReference type="InterPro" id="IPR016032">
    <property type="entry name" value="Sig_transdc_resp-reg_C-effctor"/>
</dbReference>
<evidence type="ECO:0000259" key="8">
    <source>
        <dbReference type="PROSITE" id="PS50110"/>
    </source>
</evidence>
<dbReference type="EMBL" id="BOVK01000053">
    <property type="protein sequence ID" value="GIQ70650.1"/>
    <property type="molecule type" value="Genomic_DNA"/>
</dbReference>
<feature type="modified residue" description="4-aspartylphosphate" evidence="6">
    <location>
        <position position="53"/>
    </location>
</feature>
<dbReference type="AlphaFoldDB" id="A0A8J4M388"/>
<dbReference type="SUPFAM" id="SSF48452">
    <property type="entry name" value="TPR-like"/>
    <property type="match status" value="1"/>
</dbReference>
<keyword evidence="2" id="KW-0902">Two-component regulatory system</keyword>
<keyword evidence="4 7" id="KW-0238">DNA-binding</keyword>
<dbReference type="SUPFAM" id="SSF52172">
    <property type="entry name" value="CheY-like"/>
    <property type="match status" value="1"/>
</dbReference>
<sequence length="375" mass="42516">MKVIVIDDEPAMHYIMSRLLGKFPGVEVVGCFEDTVSAVRHMEEHEVHVAYVDISMPRETGIQFAERIAQLHPDLHIVFVTSNDEYALHAFELAALDYIMKPVMPERLEMSVNRARALFHSRETAEEPDANPVRIYALGGLEVQTAHGSVKWISRKSAELFGYLLLHQGRVVSRVRIIADVFGDMPPSNAEKYLNTSVYHLRKALDPHGLKSIVQSDSEGYRLHIVNASIDFIAFEENVKRLAEIESSNLEQALESEAQYVGDLFGERGFGWALSDMERLSALYAAFVKKLAKVLLERHEEETAVRMLNKLFNRNELDEETVELLLYAYAAKKDQASLAKLYRNFVKGLRLELGIDPSKELEAVYARLQASWHAG</sequence>
<keyword evidence="6" id="KW-0597">Phosphoprotein</keyword>
<dbReference type="PROSITE" id="PS50110">
    <property type="entry name" value="RESPONSE_REGULATORY"/>
    <property type="match status" value="1"/>
</dbReference>
<dbReference type="Pfam" id="PF00072">
    <property type="entry name" value="Response_reg"/>
    <property type="match status" value="1"/>
</dbReference>
<dbReference type="InterPro" id="IPR051677">
    <property type="entry name" value="AfsR-DnrI-RedD_regulator"/>
</dbReference>
<dbReference type="PANTHER" id="PTHR35807:SF2">
    <property type="entry name" value="TRANSCRIPTIONAL ACTIVATOR DOMAIN"/>
    <property type="match status" value="1"/>
</dbReference>
<dbReference type="InterPro" id="IPR036388">
    <property type="entry name" value="WH-like_DNA-bd_sf"/>
</dbReference>
<dbReference type="SMART" id="SM00448">
    <property type="entry name" value="REC"/>
    <property type="match status" value="1"/>
</dbReference>
<dbReference type="GO" id="GO:0006355">
    <property type="term" value="P:regulation of DNA-templated transcription"/>
    <property type="evidence" value="ECO:0007669"/>
    <property type="project" value="InterPro"/>
</dbReference>
<evidence type="ECO:0000313" key="11">
    <source>
        <dbReference type="Proteomes" id="UP000677918"/>
    </source>
</evidence>
<keyword evidence="5" id="KW-0804">Transcription</keyword>
<dbReference type="Pfam" id="PF00486">
    <property type="entry name" value="Trans_reg_C"/>
    <property type="match status" value="1"/>
</dbReference>
<keyword evidence="11" id="KW-1185">Reference proteome</keyword>
<proteinExistence type="inferred from homology"/>
<accession>A0A8J4M388</accession>
<dbReference type="InterPro" id="IPR001789">
    <property type="entry name" value="Sig_transdc_resp-reg_receiver"/>
</dbReference>
<dbReference type="Gene3D" id="1.10.10.10">
    <property type="entry name" value="Winged helix-like DNA-binding domain superfamily/Winged helix DNA-binding domain"/>
    <property type="match status" value="1"/>
</dbReference>
<evidence type="ECO:0000256" key="4">
    <source>
        <dbReference type="ARBA" id="ARBA00023125"/>
    </source>
</evidence>
<dbReference type="GO" id="GO:0000160">
    <property type="term" value="P:phosphorelay signal transduction system"/>
    <property type="evidence" value="ECO:0007669"/>
    <property type="project" value="UniProtKB-KW"/>
</dbReference>
<keyword evidence="3" id="KW-0805">Transcription regulation</keyword>
<dbReference type="InterPro" id="IPR001867">
    <property type="entry name" value="OmpR/PhoB-type_DNA-bd"/>
</dbReference>
<feature type="DNA-binding region" description="OmpR/PhoB-type" evidence="7">
    <location>
        <begin position="125"/>
        <end position="225"/>
    </location>
</feature>
<comment type="caution">
    <text evidence="10">The sequence shown here is derived from an EMBL/GenBank/DDBJ whole genome shotgun (WGS) entry which is preliminary data.</text>
</comment>
<dbReference type="Proteomes" id="UP000677918">
    <property type="component" value="Unassembled WGS sequence"/>
</dbReference>
<organism evidence="10 11">
    <name type="scientific">Xylanibacillus composti</name>
    <dbReference type="NCBI Taxonomy" id="1572762"/>
    <lineage>
        <taxon>Bacteria</taxon>
        <taxon>Bacillati</taxon>
        <taxon>Bacillota</taxon>
        <taxon>Bacilli</taxon>
        <taxon>Bacillales</taxon>
        <taxon>Paenibacillaceae</taxon>
        <taxon>Xylanibacillus</taxon>
    </lineage>
</organism>
<dbReference type="RefSeq" id="WP_213413468.1">
    <property type="nucleotide sequence ID" value="NZ_BOVK01000053.1"/>
</dbReference>
<evidence type="ECO:0000256" key="2">
    <source>
        <dbReference type="ARBA" id="ARBA00023012"/>
    </source>
</evidence>
<evidence type="ECO:0000256" key="6">
    <source>
        <dbReference type="PROSITE-ProRule" id="PRU00169"/>
    </source>
</evidence>
<evidence type="ECO:0000259" key="9">
    <source>
        <dbReference type="PROSITE" id="PS51755"/>
    </source>
</evidence>
<dbReference type="PANTHER" id="PTHR35807">
    <property type="entry name" value="TRANSCRIPTIONAL REGULATOR REDD-RELATED"/>
    <property type="match status" value="1"/>
</dbReference>
<feature type="domain" description="Response regulatory" evidence="8">
    <location>
        <begin position="2"/>
        <end position="116"/>
    </location>
</feature>
<evidence type="ECO:0000256" key="5">
    <source>
        <dbReference type="ARBA" id="ARBA00023163"/>
    </source>
</evidence>
<dbReference type="InterPro" id="IPR011006">
    <property type="entry name" value="CheY-like_superfamily"/>
</dbReference>
<reference evidence="10" key="1">
    <citation type="submission" date="2021-04" db="EMBL/GenBank/DDBJ databases">
        <title>Draft genome sequence of Xylanibacillus composti strain K13.</title>
        <authorList>
            <person name="Uke A."/>
            <person name="Chhe C."/>
            <person name="Baramee S."/>
            <person name="Kosugi A."/>
        </authorList>
    </citation>
    <scope>NUCLEOTIDE SEQUENCE</scope>
    <source>
        <strain evidence="10">K13</strain>
    </source>
</reference>
<dbReference type="InterPro" id="IPR005158">
    <property type="entry name" value="BTAD"/>
</dbReference>
<dbReference type="SUPFAM" id="SSF46894">
    <property type="entry name" value="C-terminal effector domain of the bipartite response regulators"/>
    <property type="match status" value="1"/>
</dbReference>
<dbReference type="Pfam" id="PF03704">
    <property type="entry name" value="BTAD"/>
    <property type="match status" value="1"/>
</dbReference>
<evidence type="ECO:0000313" key="10">
    <source>
        <dbReference type="EMBL" id="GIQ70650.1"/>
    </source>
</evidence>
<dbReference type="PROSITE" id="PS51755">
    <property type="entry name" value="OMPR_PHOB"/>
    <property type="match status" value="1"/>
</dbReference>
<feature type="domain" description="OmpR/PhoB-type" evidence="9">
    <location>
        <begin position="125"/>
        <end position="225"/>
    </location>
</feature>
<evidence type="ECO:0000256" key="1">
    <source>
        <dbReference type="ARBA" id="ARBA00005820"/>
    </source>
</evidence>
<dbReference type="Gene3D" id="3.40.50.2300">
    <property type="match status" value="1"/>
</dbReference>
<dbReference type="SMART" id="SM01043">
    <property type="entry name" value="BTAD"/>
    <property type="match status" value="1"/>
</dbReference>
<comment type="similarity">
    <text evidence="1">Belongs to the AfsR/DnrI/RedD regulatory family.</text>
</comment>
<dbReference type="GO" id="GO:0003677">
    <property type="term" value="F:DNA binding"/>
    <property type="evidence" value="ECO:0007669"/>
    <property type="project" value="UniProtKB-UniRule"/>
</dbReference>